<evidence type="ECO:0000313" key="2">
    <source>
        <dbReference type="Proteomes" id="UP001243623"/>
    </source>
</evidence>
<dbReference type="AlphaFoldDB" id="A0A9Y2ET79"/>
<dbReference type="EMBL" id="CP120678">
    <property type="protein sequence ID" value="WIW71236.1"/>
    <property type="molecule type" value="Genomic_DNA"/>
</dbReference>
<accession>A0A9Y2ET79</accession>
<keyword evidence="2" id="KW-1185">Reference proteome</keyword>
<dbReference type="RefSeq" id="WP_147666602.1">
    <property type="nucleotide sequence ID" value="NZ_CP120678.1"/>
</dbReference>
<reference evidence="1" key="1">
    <citation type="submission" date="2023-03" db="EMBL/GenBank/DDBJ databases">
        <title>Selenobaculum gbiensis gen. nov. sp. nov., a new bacterium isolated from the gut microbiota of IBD patient.</title>
        <authorList>
            <person name="Yeo S."/>
            <person name="Park H."/>
            <person name="Huh C.S."/>
        </authorList>
    </citation>
    <scope>NUCLEOTIDE SEQUENCE</scope>
    <source>
        <strain evidence="1">ICN-92133</strain>
    </source>
</reference>
<dbReference type="Proteomes" id="UP001243623">
    <property type="component" value="Chromosome"/>
</dbReference>
<evidence type="ECO:0000313" key="1">
    <source>
        <dbReference type="EMBL" id="WIW71236.1"/>
    </source>
</evidence>
<gene>
    <name evidence="1" type="ORF">P3F81_02575</name>
</gene>
<protein>
    <submittedName>
        <fullName evidence="1">Uncharacterized protein</fullName>
    </submittedName>
</protein>
<name>A0A9Y2ET79_9FIRM</name>
<sequence>MKLNDINLVGQIADLKETEYKNSLILASLIELLISKNIFTQKDLTQKTNELDFLAELQIHLKNNTKTSL</sequence>
<proteinExistence type="predicted"/>
<organism evidence="1 2">
    <name type="scientific">Selenobaculum gibii</name>
    <dbReference type="NCBI Taxonomy" id="3054208"/>
    <lineage>
        <taxon>Bacteria</taxon>
        <taxon>Bacillati</taxon>
        <taxon>Bacillota</taxon>
        <taxon>Negativicutes</taxon>
        <taxon>Selenomonadales</taxon>
        <taxon>Selenomonadaceae</taxon>
        <taxon>Selenobaculum</taxon>
    </lineage>
</organism>
<dbReference type="KEGG" id="sgbi:P3F81_02575"/>